<keyword evidence="3" id="KW-1185">Reference proteome</keyword>
<accession>A0ABW2FZV9</accession>
<proteinExistence type="predicted"/>
<reference evidence="3" key="1">
    <citation type="journal article" date="2019" name="Int. J. Syst. Evol. Microbiol.">
        <title>The Global Catalogue of Microorganisms (GCM) 10K type strain sequencing project: providing services to taxonomists for standard genome sequencing and annotation.</title>
        <authorList>
            <consortium name="The Broad Institute Genomics Platform"/>
            <consortium name="The Broad Institute Genome Sequencing Center for Infectious Disease"/>
            <person name="Wu L."/>
            <person name="Ma J."/>
        </authorList>
    </citation>
    <scope>NUCLEOTIDE SEQUENCE [LARGE SCALE GENOMIC DNA]</scope>
    <source>
        <strain evidence="3">CGMCC 1.12859</strain>
    </source>
</reference>
<dbReference type="InterPro" id="IPR044927">
    <property type="entry name" value="Endonuclea_NS_2"/>
</dbReference>
<dbReference type="GO" id="GO:0004519">
    <property type="term" value="F:endonuclease activity"/>
    <property type="evidence" value="ECO:0007669"/>
    <property type="project" value="UniProtKB-KW"/>
</dbReference>
<keyword evidence="2" id="KW-0255">Endonuclease</keyword>
<evidence type="ECO:0000259" key="1">
    <source>
        <dbReference type="Pfam" id="PF13930"/>
    </source>
</evidence>
<dbReference type="RefSeq" id="WP_380232061.1">
    <property type="nucleotide sequence ID" value="NZ_BAABKV010000001.1"/>
</dbReference>
<evidence type="ECO:0000313" key="2">
    <source>
        <dbReference type="EMBL" id="MFC7182793.1"/>
    </source>
</evidence>
<feature type="domain" description="Type VII secretion system protein EssD-like" evidence="1">
    <location>
        <begin position="58"/>
        <end position="188"/>
    </location>
</feature>
<dbReference type="EMBL" id="JBHTAJ010000053">
    <property type="protein sequence ID" value="MFC7182793.1"/>
    <property type="molecule type" value="Genomic_DNA"/>
</dbReference>
<keyword evidence="2" id="KW-0378">Hydrolase</keyword>
<dbReference type="Pfam" id="PF13930">
    <property type="entry name" value="Endonuclea_NS_2"/>
    <property type="match status" value="1"/>
</dbReference>
<dbReference type="Proteomes" id="UP001596435">
    <property type="component" value="Unassembled WGS sequence"/>
</dbReference>
<gene>
    <name evidence="2" type="ORF">ACFQMG_24905</name>
</gene>
<name>A0ABW2FZV9_9ACTN</name>
<protein>
    <submittedName>
        <fullName evidence="2">DNA/RNA non-specific endonuclease</fullName>
    </submittedName>
</protein>
<evidence type="ECO:0000313" key="3">
    <source>
        <dbReference type="Proteomes" id="UP001596435"/>
    </source>
</evidence>
<comment type="caution">
    <text evidence="2">The sequence shown here is derived from an EMBL/GenBank/DDBJ whole genome shotgun (WGS) entry which is preliminary data.</text>
</comment>
<dbReference type="InterPro" id="IPR044929">
    <property type="entry name" value="DNA/RNA_non-sp_Endonuclease_sf"/>
</dbReference>
<organism evidence="2 3">
    <name type="scientific">Kitasatospora paranensis</name>
    <dbReference type="NCBI Taxonomy" id="258053"/>
    <lineage>
        <taxon>Bacteria</taxon>
        <taxon>Bacillati</taxon>
        <taxon>Actinomycetota</taxon>
        <taxon>Actinomycetes</taxon>
        <taxon>Kitasatosporales</taxon>
        <taxon>Streptomycetaceae</taxon>
        <taxon>Kitasatospora</taxon>
    </lineage>
</organism>
<sequence length="235" mass="25666">MVSCWRLMFWPFAAVRIVDQALAAVLQNPLRDENPGDSCLRGGLGWREYGDPDPNNGGRATGIEACLDTEWIETHPGSSTQKDINPPGTDWAKDFARYLGLLPSADINKCHLLADTLSGEGGRTDNLVPCSRATNFPKRLGDPGRMEDNMRKFEGETRAAVDAGSIVHYRVVPVYAGPRTVPYAIEMYAYGTDRNGIPNFALSETVANTIYSPRVGSVNMGLWTDSRTGSVVPTN</sequence>
<keyword evidence="2" id="KW-0540">Nuclease</keyword>
<dbReference type="Gene3D" id="3.40.570.10">
    <property type="entry name" value="Extracellular Endonuclease, subunit A"/>
    <property type="match status" value="1"/>
</dbReference>